<dbReference type="STRING" id="118168.MC7420_2697"/>
<dbReference type="Proteomes" id="UP000003835">
    <property type="component" value="Unassembled WGS sequence"/>
</dbReference>
<dbReference type="EMBL" id="DS989860">
    <property type="protein sequence ID" value="EDX73079.1"/>
    <property type="molecule type" value="Genomic_DNA"/>
</dbReference>
<name>B4VYA3_9CYAN</name>
<dbReference type="Pfam" id="PF06051">
    <property type="entry name" value="DUF928"/>
    <property type="match status" value="1"/>
</dbReference>
<dbReference type="RefSeq" id="WP_006103880.1">
    <property type="nucleotide sequence ID" value="NZ_DS989860.1"/>
</dbReference>
<organism evidence="2 3">
    <name type="scientific">Coleofasciculus chthonoplastes PCC 7420</name>
    <dbReference type="NCBI Taxonomy" id="118168"/>
    <lineage>
        <taxon>Bacteria</taxon>
        <taxon>Bacillati</taxon>
        <taxon>Cyanobacteriota</taxon>
        <taxon>Cyanophyceae</taxon>
        <taxon>Coleofasciculales</taxon>
        <taxon>Coleofasciculaceae</taxon>
        <taxon>Coleofasciculus</taxon>
    </lineage>
</organism>
<accession>B4VYA3</accession>
<reference evidence="2 3" key="1">
    <citation type="submission" date="2008-07" db="EMBL/GenBank/DDBJ databases">
        <authorList>
            <person name="Tandeau de Marsac N."/>
            <person name="Ferriera S."/>
            <person name="Johnson J."/>
            <person name="Kravitz S."/>
            <person name="Beeson K."/>
            <person name="Sutton G."/>
            <person name="Rogers Y.-H."/>
            <person name="Friedman R."/>
            <person name="Frazier M."/>
            <person name="Venter J.C."/>
        </authorList>
    </citation>
    <scope>NUCLEOTIDE SEQUENCE [LARGE SCALE GENOMIC DNA]</scope>
    <source>
        <strain evidence="2 3">PCC 7420</strain>
    </source>
</reference>
<sequence length="234" mass="26367">MISPNLPLILSLILITSTPINQTPPATNDPPTPPDSQPAEERKPGGTRGSCEKTDQPFTPLLPLTNGEFSGYTLSGYPTLWFYIPYQTSSLESGKFTIEDEQQNTIYRQEFSLPQTPGLIQISLPKTAPPLAPNQRYTWKLMLYCTSSGSSMRDRVWHQGWVKRLDNQDLETQIQQAALSQQIDLLIEHNLWYDLPQDISPLRRLPSTWETLLKSMGLEDLPRDAIAGDVEAID</sequence>
<evidence type="ECO:0000256" key="1">
    <source>
        <dbReference type="SAM" id="MobiDB-lite"/>
    </source>
</evidence>
<evidence type="ECO:0000313" key="3">
    <source>
        <dbReference type="Proteomes" id="UP000003835"/>
    </source>
</evidence>
<feature type="compositionally biased region" description="Basic and acidic residues" evidence="1">
    <location>
        <begin position="39"/>
        <end position="55"/>
    </location>
</feature>
<dbReference type="eggNOG" id="COG3087">
    <property type="taxonomic scope" value="Bacteria"/>
</dbReference>
<dbReference type="AlphaFoldDB" id="B4VYA3"/>
<evidence type="ECO:0000313" key="2">
    <source>
        <dbReference type="EMBL" id="EDX73079.1"/>
    </source>
</evidence>
<dbReference type="HOGENOM" id="CLU_061545_1_1_3"/>
<proteinExistence type="predicted"/>
<dbReference type="OrthoDB" id="536034at2"/>
<feature type="compositionally biased region" description="Pro residues" evidence="1">
    <location>
        <begin position="27"/>
        <end position="36"/>
    </location>
</feature>
<feature type="region of interest" description="Disordered" evidence="1">
    <location>
        <begin position="20"/>
        <end position="59"/>
    </location>
</feature>
<keyword evidence="3" id="KW-1185">Reference proteome</keyword>
<dbReference type="InterPro" id="IPR010328">
    <property type="entry name" value="DUF928"/>
</dbReference>
<gene>
    <name evidence="2" type="ORF">MC7420_2697</name>
</gene>
<protein>
    <submittedName>
        <fullName evidence="2">Conserved domain protein</fullName>
    </submittedName>
</protein>